<keyword evidence="7 9" id="KW-0472">Membrane</keyword>
<feature type="transmembrane region" description="Helical" evidence="9">
    <location>
        <begin position="552"/>
        <end position="575"/>
    </location>
</feature>
<dbReference type="NCBIfam" id="TIGR01695">
    <property type="entry name" value="murJ_mviN"/>
    <property type="match status" value="1"/>
</dbReference>
<evidence type="ECO:0000256" key="2">
    <source>
        <dbReference type="ARBA" id="ARBA00022475"/>
    </source>
</evidence>
<feature type="compositionally biased region" description="Basic and acidic residues" evidence="8">
    <location>
        <begin position="40"/>
        <end position="56"/>
    </location>
</feature>
<dbReference type="GO" id="GO:0034204">
    <property type="term" value="P:lipid translocation"/>
    <property type="evidence" value="ECO:0007669"/>
    <property type="project" value="TreeGrafter"/>
</dbReference>
<proteinExistence type="predicted"/>
<dbReference type="GO" id="GO:0008360">
    <property type="term" value="P:regulation of cell shape"/>
    <property type="evidence" value="ECO:0007669"/>
    <property type="project" value="UniProtKB-KW"/>
</dbReference>
<keyword evidence="3 9" id="KW-0812">Transmembrane</keyword>
<feature type="transmembrane region" description="Helical" evidence="9">
    <location>
        <begin position="331"/>
        <end position="350"/>
    </location>
</feature>
<feature type="region of interest" description="Disordered" evidence="8">
    <location>
        <begin position="1"/>
        <end position="136"/>
    </location>
</feature>
<keyword evidence="2" id="KW-1003">Cell membrane</keyword>
<evidence type="ECO:0000256" key="4">
    <source>
        <dbReference type="ARBA" id="ARBA00022960"/>
    </source>
</evidence>
<keyword evidence="4" id="KW-0133">Cell shape</keyword>
<dbReference type="InterPro" id="IPR004268">
    <property type="entry name" value="MurJ"/>
</dbReference>
<feature type="transmembrane region" description="Helical" evidence="9">
    <location>
        <begin position="522"/>
        <end position="546"/>
    </location>
</feature>
<feature type="transmembrane region" description="Helical" evidence="9">
    <location>
        <begin position="156"/>
        <end position="177"/>
    </location>
</feature>
<reference evidence="10 11" key="2">
    <citation type="journal article" date="2020" name="Antonie Van Leeuwenhoek">
        <title>Phylogenomic characterisation of a novel corynebacterial species pathogenic to animals.</title>
        <authorList>
            <person name="Moller J."/>
            <person name="Musella L."/>
            <person name="Melnikov V."/>
            <person name="Geissdorfer W."/>
            <person name="Burkovski A."/>
            <person name="Sangal V."/>
        </authorList>
    </citation>
    <scope>NUCLEOTIDE SEQUENCE [LARGE SCALE GENOMIC DNA]</scope>
    <source>
        <strain evidence="10 11">PO100/5</strain>
    </source>
</reference>
<comment type="subcellular location">
    <subcellularLocation>
        <location evidence="1">Cell membrane</location>
        <topology evidence="1">Multi-pass membrane protein</topology>
    </subcellularLocation>
</comment>
<dbReference type="GeneID" id="75008910"/>
<evidence type="ECO:0000256" key="8">
    <source>
        <dbReference type="SAM" id="MobiDB-lite"/>
    </source>
</evidence>
<evidence type="ECO:0000256" key="9">
    <source>
        <dbReference type="SAM" id="Phobius"/>
    </source>
</evidence>
<reference evidence="10 11" key="1">
    <citation type="journal article" date="2014" name="BMC Vet. Res.">
        <title>First report of Corynebacterium pseudotuberculosis from caseous lymphadenitis lesions in Black Alentejano pig (Sus scrofa domesticus).</title>
        <authorList>
            <person name="Oliveira M."/>
            <person name="Barroco C."/>
            <person name="Mottola C."/>
            <person name="Santos R."/>
            <person name="Lemsaddek A."/>
            <person name="Tavares L."/>
            <person name="Semedo-Lemsaddek T."/>
        </authorList>
    </citation>
    <scope>NUCLEOTIDE SEQUENCE [LARGE SCALE GENOMIC DNA]</scope>
    <source>
        <strain evidence="10 11">PO100/5</strain>
    </source>
</reference>
<keyword evidence="5" id="KW-0573">Peptidoglycan synthesis</keyword>
<feature type="transmembrane region" description="Helical" evidence="9">
    <location>
        <begin position="214"/>
        <end position="240"/>
    </location>
</feature>
<feature type="transmembrane region" description="Helical" evidence="9">
    <location>
        <begin position="183"/>
        <end position="202"/>
    </location>
</feature>
<dbReference type="InterPro" id="IPR051050">
    <property type="entry name" value="Lipid_II_flippase_MurJ/MviN"/>
</dbReference>
<feature type="transmembrane region" description="Helical" evidence="9">
    <location>
        <begin position="370"/>
        <end position="390"/>
    </location>
</feature>
<organism evidence="10 11">
    <name type="scientific">Corynebacterium silvaticum</name>
    <dbReference type="NCBI Taxonomy" id="2320431"/>
    <lineage>
        <taxon>Bacteria</taxon>
        <taxon>Bacillati</taxon>
        <taxon>Actinomycetota</taxon>
        <taxon>Actinomycetes</taxon>
        <taxon>Mycobacteriales</taxon>
        <taxon>Corynebacteriaceae</taxon>
        <taxon>Corynebacterium</taxon>
    </lineage>
</organism>
<dbReference type="GO" id="GO:0005886">
    <property type="term" value="C:plasma membrane"/>
    <property type="evidence" value="ECO:0007669"/>
    <property type="project" value="UniProtKB-SubCell"/>
</dbReference>
<feature type="transmembrane region" description="Helical" evidence="9">
    <location>
        <begin position="967"/>
        <end position="987"/>
    </location>
</feature>
<evidence type="ECO:0000256" key="3">
    <source>
        <dbReference type="ARBA" id="ARBA00022692"/>
    </source>
</evidence>
<keyword evidence="11" id="KW-1185">Reference proteome</keyword>
<dbReference type="KEGG" id="csil:CBE74_11905"/>
<dbReference type="GO" id="GO:0009252">
    <property type="term" value="P:peptidoglycan biosynthetic process"/>
    <property type="evidence" value="ECO:0007669"/>
    <property type="project" value="UniProtKB-KW"/>
</dbReference>
<accession>A0A7Y4P9G9</accession>
<evidence type="ECO:0000256" key="7">
    <source>
        <dbReference type="ARBA" id="ARBA00023136"/>
    </source>
</evidence>
<dbReference type="EMBL" id="CP021417">
    <property type="protein sequence ID" value="ARU47188.1"/>
    <property type="molecule type" value="Genomic_DNA"/>
</dbReference>
<dbReference type="Proteomes" id="UP000195652">
    <property type="component" value="Chromosome"/>
</dbReference>
<evidence type="ECO:0000313" key="11">
    <source>
        <dbReference type="Proteomes" id="UP000195652"/>
    </source>
</evidence>
<feature type="transmembrane region" description="Helical" evidence="9">
    <location>
        <begin position="410"/>
        <end position="429"/>
    </location>
</feature>
<feature type="compositionally biased region" description="Polar residues" evidence="8">
    <location>
        <begin position="117"/>
        <end position="136"/>
    </location>
</feature>
<dbReference type="PRINTS" id="PR01806">
    <property type="entry name" value="VIRFACTRMVIN"/>
</dbReference>
<reference evidence="10 11" key="3">
    <citation type="journal article" date="2020" name="Int. J. Syst. Evol. Microbiol.">
        <title>Corynebacterium silvaticum sp. nov., a unique group of NTTB corynebacteria in wild boar and roe deer.</title>
        <authorList>
            <person name="Dangel A."/>
            <person name="Berger A."/>
            <person name="Rau J."/>
            <person name="Eisenberg T."/>
            <person name="Kampfer P."/>
            <person name="Margos G."/>
            <person name="Contzen M."/>
            <person name="Busse H.J."/>
            <person name="Konrad R."/>
            <person name="Peters M."/>
            <person name="Sting R."/>
            <person name="Sing A."/>
        </authorList>
    </citation>
    <scope>NUCLEOTIDE SEQUENCE [LARGE SCALE GENOMIC DNA]</scope>
    <source>
        <strain evidence="10 11">PO100/5</strain>
    </source>
</reference>
<protein>
    <submittedName>
        <fullName evidence="10">Murein biosynthesis integral membrane protein MurJ</fullName>
    </submittedName>
</protein>
<dbReference type="AlphaFoldDB" id="A0A7Y4P9G9"/>
<feature type="transmembrane region" description="Helical" evidence="9">
    <location>
        <begin position="618"/>
        <end position="647"/>
    </location>
</feature>
<dbReference type="Pfam" id="PF03023">
    <property type="entry name" value="MurJ"/>
    <property type="match status" value="1"/>
</dbReference>
<dbReference type="CDD" id="cd13123">
    <property type="entry name" value="MATE_MurJ_like"/>
    <property type="match status" value="1"/>
</dbReference>
<feature type="compositionally biased region" description="Polar residues" evidence="8">
    <location>
        <begin position="1"/>
        <end position="10"/>
    </location>
</feature>
<evidence type="ECO:0000313" key="10">
    <source>
        <dbReference type="EMBL" id="ARU47188.1"/>
    </source>
</evidence>
<sequence>MNSSESTPPSKGTRYRIVPPAAPAPVPEARPRHTSSSVHPSEDRSKLDKDPARHSVADAPGDNSAMPTGLSVPSEGAKPAGGEASESLEHEAQSASVVTLDRDEQSARTAADGAADNSASQAGEDSQSTASTSDNDVVRSTGSMAIATLFSRVTGFLRTVLISTSLGGAIASAFNTANTLPNLITEIVLGAVLTSLVVPVLIRAEKEDPDRGAAFIRRLFTLAAALLGLVTIGAIIAAPLLSRLMLGTEGKVNIVQTTSFAYILLPQIFFYGMFSLLMAVLNTKQIFKPGAWAPVANNMITIAVLVLYMLLPGELDPTAPSTITDPHVLLLGLGTTLGVVVQALIMIPPIRRAGISLKPLWGIDERLKQFGGMATAIIVYVAISQIGYMITTRIASFADEGAPNIYQQHWLLLQVPYGIIGVTLLTAIMPRLSRNAADGDDKAVVRDLIIGSKLTYIALIPIVVFFTAYGERIGLGLFAYRRFDAESATILGWTLSFAAFTLLPYALVLLHLRVFYAREEAWTPTFIIAGITVTKIVLSVIAPLAATDPSRVVILLGAANGFGFVAGAIIGAMLLRRKLGNLGGREVLKTSTWAFIASGAGILAALALSYVLDQFMGGLFSALGSVGMLVHLAIVGVVFLLCIGLVLSRSGLEEVVNLGYALQRIPGMSRFIHMRAPQKDDMVPTRQAIANEALAFDDTFNATPIPAPMSAGIVRGPRLVPGAQVSDGRFRLLADHGSVSTARFWQAREKTTGREVALIFVDTSGKAPQAPATPAAAAGEAAEVSRRTRALANLNHPAIAPNIEVLSYRNGCLVVADWVAGSSLASVASEPVNPYAAAYAFEPLSQVAQFAQSAHTPLGIDNHARIRINTDGMAILAFPAVLSDSSYERDMRSIRTALGTLIQVDTAPQEITALLHVDATELPHAIADLPDAPSVAEDHLVVEEEATPRPRNTPGFGSAGFSNISRAIIAMAVAVVVVSIALITGYITSLFGSDQGQVPLNNDPIVNSKPSDVLDLPSIVAPIKSASAWSPSGTTPSSESASTAHLAIDPDKSSAWSTGPMAKGQGAGIMITLDQPHLASSVVVESDGTPAKISVYQVDDDELSSLDSAQLVGERKVSSTQTRISLSEEPLVTSILVWVTGVTDNASVKIHNITVVASY</sequence>
<gene>
    <name evidence="10" type="primary">murJ</name>
    <name evidence="10" type="ORF">CBE74_11905</name>
</gene>
<feature type="transmembrane region" description="Helical" evidence="9">
    <location>
        <begin position="587"/>
        <end position="612"/>
    </location>
</feature>
<feature type="transmembrane region" description="Helical" evidence="9">
    <location>
        <begin position="292"/>
        <end position="311"/>
    </location>
</feature>
<dbReference type="GO" id="GO:0015648">
    <property type="term" value="F:lipid-linked peptidoglycan transporter activity"/>
    <property type="evidence" value="ECO:0007669"/>
    <property type="project" value="TreeGrafter"/>
</dbReference>
<evidence type="ECO:0000256" key="5">
    <source>
        <dbReference type="ARBA" id="ARBA00022984"/>
    </source>
</evidence>
<feature type="transmembrane region" description="Helical" evidence="9">
    <location>
        <begin position="490"/>
        <end position="510"/>
    </location>
</feature>
<evidence type="ECO:0000256" key="1">
    <source>
        <dbReference type="ARBA" id="ARBA00004651"/>
    </source>
</evidence>
<dbReference type="RefSeq" id="WP_087454960.1">
    <property type="nucleotide sequence ID" value="NZ_CP021417.2"/>
</dbReference>
<name>A0A7Y4P9G9_9CORY</name>
<feature type="transmembrane region" description="Helical" evidence="9">
    <location>
        <begin position="260"/>
        <end position="280"/>
    </location>
</feature>
<dbReference type="PANTHER" id="PTHR47019">
    <property type="entry name" value="LIPID II FLIPPASE MURJ"/>
    <property type="match status" value="1"/>
</dbReference>
<dbReference type="PANTHER" id="PTHR47019:SF1">
    <property type="entry name" value="LIPID II FLIPPASE MURJ"/>
    <property type="match status" value="1"/>
</dbReference>
<dbReference type="CDD" id="cd13973">
    <property type="entry name" value="PK_MviN-like"/>
    <property type="match status" value="1"/>
</dbReference>
<keyword evidence="6 9" id="KW-1133">Transmembrane helix</keyword>
<feature type="transmembrane region" description="Helical" evidence="9">
    <location>
        <begin position="450"/>
        <end position="470"/>
    </location>
</feature>
<dbReference type="Gene3D" id="3.30.200.20">
    <property type="entry name" value="Phosphorylase Kinase, domain 1"/>
    <property type="match status" value="1"/>
</dbReference>
<evidence type="ECO:0000256" key="6">
    <source>
        <dbReference type="ARBA" id="ARBA00022989"/>
    </source>
</evidence>
<reference evidence="10 11" key="4">
    <citation type="journal article" date="2020" name="PLoS ONE">
        <title>Taxonomic classification of strain PO100/5 shows a broader geographic distribution and genetic markers of the recently described Corynebacterium silvaticum.</title>
        <authorList>
            <person name="Viana M.V.C."/>
            <person name="Profeta R."/>
            <person name="da Silva A.L."/>
            <person name="Hurtado R."/>
            <person name="Cerqueira J.C."/>
            <person name="Ribeiro B.F.S."/>
            <person name="Almeida M.O."/>
            <person name="Morais-Rodrigues F."/>
            <person name="Soares S.C."/>
            <person name="Oliveira M."/>
            <person name="Tavares L."/>
            <person name="Figueiredo H."/>
            <person name="Wattam A.R."/>
            <person name="Barh D."/>
            <person name="Ghosh P."/>
            <person name="Silva A."/>
            <person name="Azevedo V."/>
        </authorList>
    </citation>
    <scope>NUCLEOTIDE SEQUENCE [LARGE SCALE GENOMIC DNA]</scope>
    <source>
        <strain evidence="10 11">PO100/5</strain>
    </source>
</reference>